<dbReference type="Pfam" id="PF18986">
    <property type="entry name" value="DUF5719"/>
    <property type="match status" value="1"/>
</dbReference>
<protein>
    <recommendedName>
        <fullName evidence="3">Prevent-host-death protein</fullName>
    </recommendedName>
</protein>
<dbReference type="RefSeq" id="WP_092532385.1">
    <property type="nucleotide sequence ID" value="NZ_FNIM01000001.1"/>
</dbReference>
<sequence length="495" mass="48205">MTLSRRKLLALVGRVASALLVLAALLALTWWGTGAPPATERDVGATAIPAPVADVVYACPAAPNNTIGGVDLDEATTTTTITALDADSTLTYGSAELDGTTTLETAAGGVLTVVAPGREPTGAVGVVTALTAGGDLRGLTAAPCTAPASVAWIVGGSAAVGSSAELRLTNPGVTTVTATIHLYGSTGELTLPSSGQVSVSAGETTAVLLEAAGALDDRLALSVEVDGGSLIPVLVTESLDGETPAGVDTLTAGAAPATELTIPGVVLVDAADQGEAEADGAASSDAPAVRVVNPAAAPATVSISLVGADGEEELPGATAVTVDPGAVFDISLAGVAPGAYAVHVTSDTAVGAAAKLVRSAGEYPERSGALAHDTAWVQATAADATKGAVLALPRENGLETSVVLTNTGADAATVVLTAAAGEWTEEITVPAATTLTPEVPEDVSGLIISGPGDQQVAAAAVVTAEVKGDVPGTLISVIPTVPDAAAQGALDLLLQ</sequence>
<dbReference type="AlphaFoldDB" id="A0A1G9ZQ22"/>
<evidence type="ECO:0008006" key="3">
    <source>
        <dbReference type="Google" id="ProtNLM"/>
    </source>
</evidence>
<proteinExistence type="predicted"/>
<name>A0A1G9ZQ22_9ACTO</name>
<organism evidence="1 2">
    <name type="scientific">Actinomyces ruminicola</name>
    <dbReference type="NCBI Taxonomy" id="332524"/>
    <lineage>
        <taxon>Bacteria</taxon>
        <taxon>Bacillati</taxon>
        <taxon>Actinomycetota</taxon>
        <taxon>Actinomycetes</taxon>
        <taxon>Actinomycetales</taxon>
        <taxon>Actinomycetaceae</taxon>
        <taxon>Actinomyces</taxon>
    </lineage>
</organism>
<evidence type="ECO:0000313" key="1">
    <source>
        <dbReference type="EMBL" id="SDN23304.1"/>
    </source>
</evidence>
<evidence type="ECO:0000313" key="2">
    <source>
        <dbReference type="Proteomes" id="UP000198541"/>
    </source>
</evidence>
<gene>
    <name evidence="1" type="ORF">SAMN05216355_101339</name>
</gene>
<dbReference type="Proteomes" id="UP000198541">
    <property type="component" value="Unassembled WGS sequence"/>
</dbReference>
<dbReference type="InterPro" id="IPR043777">
    <property type="entry name" value="DUF5719"/>
</dbReference>
<dbReference type="STRING" id="332524.SAMN04487766_11250"/>
<dbReference type="EMBL" id="FNIM01000001">
    <property type="protein sequence ID" value="SDN23304.1"/>
    <property type="molecule type" value="Genomic_DNA"/>
</dbReference>
<accession>A0A1G9ZQ22</accession>
<keyword evidence="2" id="KW-1185">Reference proteome</keyword>
<reference evidence="2" key="1">
    <citation type="submission" date="2016-10" db="EMBL/GenBank/DDBJ databases">
        <authorList>
            <person name="Varghese N."/>
            <person name="Submissions S."/>
        </authorList>
    </citation>
    <scope>NUCLEOTIDE SEQUENCE [LARGE SCALE GENOMIC DNA]</scope>
    <source>
        <strain evidence="2">DSM 27982</strain>
    </source>
</reference>